<keyword evidence="5" id="KW-1185">Reference proteome</keyword>
<keyword evidence="1" id="KW-1133">Transmembrane helix</keyword>
<dbReference type="EMBL" id="AYSO01000020">
    <property type="protein sequence ID" value="KIE44840.1"/>
    <property type="molecule type" value="Genomic_DNA"/>
</dbReference>
<gene>
    <name evidence="4" type="ORF">U732_629</name>
</gene>
<dbReference type="InterPro" id="IPR018702">
    <property type="entry name" value="DUF2207"/>
</dbReference>
<comment type="caution">
    <text evidence="4">The sequence shown here is derived from an EMBL/GenBank/DDBJ whole genome shotgun (WGS) entry which is preliminary data.</text>
</comment>
<feature type="transmembrane region" description="Helical" evidence="1">
    <location>
        <begin position="272"/>
        <end position="289"/>
    </location>
</feature>
<dbReference type="OrthoDB" id="5507254at2"/>
<feature type="transmembrane region" description="Helical" evidence="1">
    <location>
        <begin position="457"/>
        <end position="478"/>
    </location>
</feature>
<sequence>MNNKKLTINLFKVFSLMLIFIISTSIVVYANDKKVKINELHSTVNILKDGLLKVEETLIMDFSGKFNGAFKDISTKGTNGIKDLKVFLIEDGAEKEFKYSEKAKNGDSFLYEIEEENKNLFRIKLYIPSRNVKKKIKLSYTLSDVTTLYNDVGELYYNFWDKGYKSEIDSFNGVIALPKEVSEKDINAFFDTGDGFPKAKIENNKIIFEATDIKKDMYLTGRVLFPKDILISSAKTEDKDGLAEILQKEERKRLGYEKKEETNKKIKKGVDFLVYIFSIIGLTLIIFYMKITKRIIKTENLSEFPEKCSPAILSRFYNGTVTTKEFITTLLDLNRRGFIELEDNTVGKNEDYKIIVLDKPYEKLLAHEQYLIDWLIDISNYNNEITMKGIEGIAKDKEKGINFTISYHKWIKKVNDLVKDNNYFDKSNRKYGVLYITLSVIAFIISIISLINGNIIAILSLIISIIIFALGIGLIIRLSDYGYSEKMKWKKVKTNFEGKDLGSMAMMYPLDEYLPYMITLNVSRKRLEEFRKFALTSSIYATNMWLINYLNFDNFTTTNSFIYYGAYGAFSSTVGYDGGSSTGGGGGCSGGGAGGF</sequence>
<organism evidence="4 5">
    <name type="scientific">Clostridium argentinense CDC 2741</name>
    <dbReference type="NCBI Taxonomy" id="1418104"/>
    <lineage>
        <taxon>Bacteria</taxon>
        <taxon>Bacillati</taxon>
        <taxon>Bacillota</taxon>
        <taxon>Clostridia</taxon>
        <taxon>Eubacteriales</taxon>
        <taxon>Clostridiaceae</taxon>
        <taxon>Clostridium</taxon>
    </lineage>
</organism>
<dbReference type="AlphaFoldDB" id="A0A0C1UB94"/>
<reference evidence="4 5" key="1">
    <citation type="journal article" date="2015" name="Infect. Genet. Evol.">
        <title>Genomic sequences of six botulinum neurotoxin-producing strains representing three clostridial species illustrate the mobility and diversity of botulinum neurotoxin genes.</title>
        <authorList>
            <person name="Smith T.J."/>
            <person name="Hill K.K."/>
            <person name="Xie G."/>
            <person name="Foley B.T."/>
            <person name="Williamson C.H."/>
            <person name="Foster J.T."/>
            <person name="Johnson S.L."/>
            <person name="Chertkov O."/>
            <person name="Teshima H."/>
            <person name="Gibbons H.S."/>
            <person name="Johnsky L.A."/>
            <person name="Karavis M.A."/>
            <person name="Smith L.A."/>
        </authorList>
    </citation>
    <scope>NUCLEOTIDE SEQUENCE [LARGE SCALE GENOMIC DNA]</scope>
    <source>
        <strain evidence="4 5">CDC 2741</strain>
    </source>
</reference>
<name>A0A0C1UB94_9CLOT</name>
<keyword evidence="1" id="KW-0472">Membrane</keyword>
<evidence type="ECO:0000259" key="3">
    <source>
        <dbReference type="Pfam" id="PF20990"/>
    </source>
</evidence>
<evidence type="ECO:0000259" key="2">
    <source>
        <dbReference type="Pfam" id="PF09972"/>
    </source>
</evidence>
<accession>A0A0C1UB94</accession>
<evidence type="ECO:0000256" key="1">
    <source>
        <dbReference type="SAM" id="Phobius"/>
    </source>
</evidence>
<feature type="domain" description="Predicted membrane protein YciQ-like C-terminal" evidence="3">
    <location>
        <begin position="303"/>
        <end position="529"/>
    </location>
</feature>
<protein>
    <recommendedName>
        <fullName evidence="6">DUF2207 domain-containing protein</fullName>
    </recommendedName>
</protein>
<feature type="domain" description="DUF2207" evidence="2">
    <location>
        <begin position="36"/>
        <end position="225"/>
    </location>
</feature>
<dbReference type="STRING" id="29341.RSJ17_05945"/>
<proteinExistence type="predicted"/>
<evidence type="ECO:0000313" key="4">
    <source>
        <dbReference type="EMBL" id="KIE44840.1"/>
    </source>
</evidence>
<dbReference type="InterPro" id="IPR048389">
    <property type="entry name" value="YciQ-like_C"/>
</dbReference>
<dbReference type="Pfam" id="PF20990">
    <property type="entry name" value="DUF2207_C"/>
    <property type="match status" value="1"/>
</dbReference>
<feature type="transmembrane region" description="Helical" evidence="1">
    <location>
        <begin position="432"/>
        <end position="451"/>
    </location>
</feature>
<feature type="transmembrane region" description="Helical" evidence="1">
    <location>
        <begin position="12"/>
        <end position="30"/>
    </location>
</feature>
<keyword evidence="1" id="KW-0812">Transmembrane</keyword>
<dbReference type="RefSeq" id="WP_039636603.1">
    <property type="nucleotide sequence ID" value="NZ_AYSO01000020.1"/>
</dbReference>
<evidence type="ECO:0000313" key="5">
    <source>
        <dbReference type="Proteomes" id="UP000031366"/>
    </source>
</evidence>
<evidence type="ECO:0008006" key="6">
    <source>
        <dbReference type="Google" id="ProtNLM"/>
    </source>
</evidence>
<dbReference type="Proteomes" id="UP000031366">
    <property type="component" value="Unassembled WGS sequence"/>
</dbReference>
<dbReference type="Pfam" id="PF09972">
    <property type="entry name" value="DUF2207"/>
    <property type="match status" value="1"/>
</dbReference>